<dbReference type="Pfam" id="PF13839">
    <property type="entry name" value="PC-Esterase"/>
    <property type="match status" value="1"/>
</dbReference>
<dbReference type="InterPro" id="IPR025846">
    <property type="entry name" value="TBL_N"/>
</dbReference>
<dbReference type="Pfam" id="PF14416">
    <property type="entry name" value="PMR5N"/>
    <property type="match status" value="1"/>
</dbReference>
<evidence type="ECO:0000256" key="5">
    <source>
        <dbReference type="ARBA" id="ARBA00022989"/>
    </source>
</evidence>
<dbReference type="GO" id="GO:0000139">
    <property type="term" value="C:Golgi membrane"/>
    <property type="evidence" value="ECO:0007669"/>
    <property type="project" value="UniProtKB-SubCell"/>
</dbReference>
<evidence type="ECO:0000313" key="13">
    <source>
        <dbReference type="Proteomes" id="UP001327560"/>
    </source>
</evidence>
<evidence type="ECO:0000256" key="7">
    <source>
        <dbReference type="ARBA" id="ARBA00023136"/>
    </source>
</evidence>
<evidence type="ECO:0000313" key="12">
    <source>
        <dbReference type="EMBL" id="WOL12137.1"/>
    </source>
</evidence>
<feature type="domain" description="Trichome birefringence-like N-terminal" evidence="11">
    <location>
        <begin position="97"/>
        <end position="148"/>
    </location>
</feature>
<dbReference type="EMBL" id="CP136895">
    <property type="protein sequence ID" value="WOL12137.1"/>
    <property type="molecule type" value="Genomic_DNA"/>
</dbReference>
<keyword evidence="5 9" id="KW-1133">Transmembrane helix</keyword>
<dbReference type="InterPro" id="IPR029962">
    <property type="entry name" value="TBL"/>
</dbReference>
<proteinExistence type="inferred from homology"/>
<accession>A0AAQ3KUU0</accession>
<feature type="region of interest" description="Disordered" evidence="8">
    <location>
        <begin position="72"/>
        <end position="95"/>
    </location>
</feature>
<protein>
    <submittedName>
        <fullName evidence="12">Protein ALTERED XYLOGLUCAN 4</fullName>
    </submittedName>
</protein>
<evidence type="ECO:0000256" key="4">
    <source>
        <dbReference type="ARBA" id="ARBA00022968"/>
    </source>
</evidence>
<dbReference type="InterPro" id="IPR026057">
    <property type="entry name" value="TBL_C"/>
</dbReference>
<evidence type="ECO:0000256" key="3">
    <source>
        <dbReference type="ARBA" id="ARBA00022692"/>
    </source>
</evidence>
<evidence type="ECO:0000259" key="10">
    <source>
        <dbReference type="Pfam" id="PF13839"/>
    </source>
</evidence>
<comment type="similarity">
    <text evidence="2">Belongs to the PC-esterase family. TBL subfamily.</text>
</comment>
<feature type="transmembrane region" description="Helical" evidence="9">
    <location>
        <begin position="22"/>
        <end position="41"/>
    </location>
</feature>
<evidence type="ECO:0000259" key="11">
    <source>
        <dbReference type="Pfam" id="PF14416"/>
    </source>
</evidence>
<dbReference type="GO" id="GO:1990538">
    <property type="term" value="F:xylan O-acetyltransferase activity"/>
    <property type="evidence" value="ECO:0007669"/>
    <property type="project" value="UniProtKB-ARBA"/>
</dbReference>
<keyword evidence="13" id="KW-1185">Reference proteome</keyword>
<gene>
    <name evidence="12" type="ORF">Cni_G20902</name>
</gene>
<dbReference type="Proteomes" id="UP001327560">
    <property type="component" value="Chromosome 6"/>
</dbReference>
<evidence type="ECO:0000256" key="2">
    <source>
        <dbReference type="ARBA" id="ARBA00007727"/>
    </source>
</evidence>
<reference evidence="12 13" key="1">
    <citation type="submission" date="2023-10" db="EMBL/GenBank/DDBJ databases">
        <title>Chromosome-scale genome assembly provides insights into flower coloration mechanisms of Canna indica.</title>
        <authorList>
            <person name="Li C."/>
        </authorList>
    </citation>
    <scope>NUCLEOTIDE SEQUENCE [LARGE SCALE GENOMIC DNA]</scope>
    <source>
        <tissue evidence="12">Flower</tissue>
    </source>
</reference>
<dbReference type="PANTHER" id="PTHR32285:SF57">
    <property type="entry name" value="XYLOGLUCAN O-ACETYLTRANSFERASE 1"/>
    <property type="match status" value="1"/>
</dbReference>
<dbReference type="PANTHER" id="PTHR32285">
    <property type="entry name" value="PROTEIN TRICHOME BIREFRINGENCE-LIKE 9-RELATED"/>
    <property type="match status" value="1"/>
</dbReference>
<dbReference type="AlphaFoldDB" id="A0AAQ3KUU0"/>
<evidence type="ECO:0000256" key="6">
    <source>
        <dbReference type="ARBA" id="ARBA00023034"/>
    </source>
</evidence>
<keyword evidence="4" id="KW-0735">Signal-anchor</keyword>
<keyword evidence="7 9" id="KW-0472">Membrane</keyword>
<keyword evidence="3 9" id="KW-0812">Transmembrane</keyword>
<keyword evidence="6" id="KW-0333">Golgi apparatus</keyword>
<evidence type="ECO:0000256" key="8">
    <source>
        <dbReference type="SAM" id="MobiDB-lite"/>
    </source>
</evidence>
<name>A0AAQ3KUU0_9LILI</name>
<comment type="subcellular location">
    <subcellularLocation>
        <location evidence="1">Golgi apparatus membrane</location>
        <topology evidence="1">Single-pass type II membrane protein</topology>
    </subcellularLocation>
</comment>
<feature type="domain" description="Trichome birefringence-like C-terminal" evidence="10">
    <location>
        <begin position="150"/>
        <end position="439"/>
    </location>
</feature>
<evidence type="ECO:0000256" key="9">
    <source>
        <dbReference type="SAM" id="Phobius"/>
    </source>
</evidence>
<sequence>MGTTFHSHHQTTKPRYFFMKKLIPWTLYIILPLALLHLYLFPLSPSPPPNSTSTTISDSSSSFTATTTTAAAASSSSSSSQEEVADELSQQPPSWPPCNYSDGRWVPHSGEPLYRGTSCKTIKEGQNCMAHGRPDTGYLHWRWQPQHCPLPPFDPAAFLRLIENKHLAFVGDSMARNQLESLLCLLATASEPELVYRDGEDNKFRRWLFRDWNATVSVLWSPFLVKGDEKQEALGLNYNTLYLETADERWAAEVEAVDVVVFSFGHWYLHSAIYYENGVVLGCHACPEFNHTEIGFFDVFRKAVKTAFGEVSRRYGNADKLVVLTTFSPAHFEGEWDKAGACPKTEPYKQGEKEMQYMDALMRRIEVEEAAEAEKGGGRVKFEALDVTEMALLRPDGHPGPYMHPNPFANGGGGGRVQNDCVHWCLPGPIDAWNEIFLQIVRRWKKSEGK</sequence>
<evidence type="ECO:0000256" key="1">
    <source>
        <dbReference type="ARBA" id="ARBA00004323"/>
    </source>
</evidence>
<organism evidence="12 13">
    <name type="scientific">Canna indica</name>
    <name type="common">Indian-shot</name>
    <dbReference type="NCBI Taxonomy" id="4628"/>
    <lineage>
        <taxon>Eukaryota</taxon>
        <taxon>Viridiplantae</taxon>
        <taxon>Streptophyta</taxon>
        <taxon>Embryophyta</taxon>
        <taxon>Tracheophyta</taxon>
        <taxon>Spermatophyta</taxon>
        <taxon>Magnoliopsida</taxon>
        <taxon>Liliopsida</taxon>
        <taxon>Zingiberales</taxon>
        <taxon>Cannaceae</taxon>
        <taxon>Canna</taxon>
    </lineage>
</organism>